<protein>
    <submittedName>
        <fullName evidence="2">Helix-turn-helix domain-containing protein</fullName>
    </submittedName>
</protein>
<reference evidence="2 3" key="1">
    <citation type="submission" date="2022-12" db="EMBL/GenBank/DDBJ databases">
        <title>Genome Sequence of Deinococcus aquaticus Type Strain PB314.</title>
        <authorList>
            <person name="Albert C."/>
            <person name="Hill J."/>
            <person name="Boren L."/>
            <person name="Scholz-Ng S."/>
            <person name="Fatema N."/>
            <person name="Grosso R."/>
            <person name="Soboslay E."/>
            <person name="Tuohy J."/>
        </authorList>
    </citation>
    <scope>NUCLEOTIDE SEQUENCE [LARGE SCALE GENOMIC DNA]</scope>
    <source>
        <strain evidence="2 3">PB-314</strain>
    </source>
</reference>
<organism evidence="2 3">
    <name type="scientific">Deinococcus aquaticus</name>
    <dbReference type="NCBI Taxonomy" id="328692"/>
    <lineage>
        <taxon>Bacteria</taxon>
        <taxon>Thermotogati</taxon>
        <taxon>Deinococcota</taxon>
        <taxon>Deinococci</taxon>
        <taxon>Deinococcales</taxon>
        <taxon>Deinococcaceae</taxon>
        <taxon>Deinococcus</taxon>
    </lineage>
</organism>
<dbReference type="InterPro" id="IPR036388">
    <property type="entry name" value="WH-like_DNA-bd_sf"/>
</dbReference>
<dbReference type="InterPro" id="IPR036390">
    <property type="entry name" value="WH_DNA-bd_sf"/>
</dbReference>
<evidence type="ECO:0000313" key="3">
    <source>
        <dbReference type="Proteomes" id="UP001217044"/>
    </source>
</evidence>
<evidence type="ECO:0000313" key="2">
    <source>
        <dbReference type="EMBL" id="WDA58152.1"/>
    </source>
</evidence>
<dbReference type="RefSeq" id="WP_273988100.1">
    <property type="nucleotide sequence ID" value="NZ_BAABQT010000015.1"/>
</dbReference>
<accession>A0ABY7UZ02</accession>
<dbReference type="Pfam" id="PF13730">
    <property type="entry name" value="HTH_36"/>
    <property type="match status" value="1"/>
</dbReference>
<dbReference type="Gene3D" id="1.10.10.10">
    <property type="entry name" value="Winged helix-like DNA-binding domain superfamily/Winged helix DNA-binding domain"/>
    <property type="match status" value="1"/>
</dbReference>
<dbReference type="SUPFAM" id="SSF46785">
    <property type="entry name" value="Winged helix' DNA-binding domain"/>
    <property type="match status" value="1"/>
</dbReference>
<sequence length="245" mass="27207">MKNNIESKGKRSGKSEDIFYMNQFYDTNIQSTLTSAEAQVYGAYLRYSNGGKDKCFPSQDKLSENLGLSVRTIARALDTLRDKGYIILLKRGNDRTGSSIYVVKTPFELGFKVARDDDNAMSVAAVKALAPKAKTEPKKSAVKKTQSSNHAMSQTAVTEPAPGVAKTAEAHEEADGHRPETMTSEMIMAVYSLANQVYALALDKQYSDIISTDKNQWVSMLVRKDRAEYQEVTEYLNYQLEALSA</sequence>
<keyword evidence="3" id="KW-1185">Reference proteome</keyword>
<evidence type="ECO:0000256" key="1">
    <source>
        <dbReference type="SAM" id="MobiDB-lite"/>
    </source>
</evidence>
<dbReference type="Proteomes" id="UP001217044">
    <property type="component" value="Chromosome"/>
</dbReference>
<feature type="compositionally biased region" description="Basic and acidic residues" evidence="1">
    <location>
        <begin position="168"/>
        <end position="179"/>
    </location>
</feature>
<name>A0ABY7UZ02_9DEIO</name>
<feature type="region of interest" description="Disordered" evidence="1">
    <location>
        <begin position="134"/>
        <end position="179"/>
    </location>
</feature>
<gene>
    <name evidence="2" type="ORF">M8445_12450</name>
</gene>
<feature type="compositionally biased region" description="Polar residues" evidence="1">
    <location>
        <begin position="143"/>
        <end position="157"/>
    </location>
</feature>
<proteinExistence type="predicted"/>
<dbReference type="EMBL" id="CP115165">
    <property type="protein sequence ID" value="WDA58152.1"/>
    <property type="molecule type" value="Genomic_DNA"/>
</dbReference>